<keyword evidence="1" id="KW-0472">Membrane</keyword>
<comment type="caution">
    <text evidence="2">The sequence shown here is derived from an EMBL/GenBank/DDBJ whole genome shotgun (WGS) entry which is preliminary data.</text>
</comment>
<organism evidence="2 3">
    <name type="scientific">Aspergillus keveii</name>
    <dbReference type="NCBI Taxonomy" id="714993"/>
    <lineage>
        <taxon>Eukaryota</taxon>
        <taxon>Fungi</taxon>
        <taxon>Dikarya</taxon>
        <taxon>Ascomycota</taxon>
        <taxon>Pezizomycotina</taxon>
        <taxon>Eurotiomycetes</taxon>
        <taxon>Eurotiomycetidae</taxon>
        <taxon>Eurotiales</taxon>
        <taxon>Aspergillaceae</taxon>
        <taxon>Aspergillus</taxon>
        <taxon>Aspergillus subgen. Nidulantes</taxon>
    </lineage>
</organism>
<name>A0ABR4GAB5_9EURO</name>
<gene>
    <name evidence="2" type="ORF">BJX66DRAFT_152512</name>
</gene>
<evidence type="ECO:0000313" key="3">
    <source>
        <dbReference type="Proteomes" id="UP001610563"/>
    </source>
</evidence>
<dbReference type="Proteomes" id="UP001610563">
    <property type="component" value="Unassembled WGS sequence"/>
</dbReference>
<evidence type="ECO:0000313" key="2">
    <source>
        <dbReference type="EMBL" id="KAL2795931.1"/>
    </source>
</evidence>
<reference evidence="2 3" key="1">
    <citation type="submission" date="2024-07" db="EMBL/GenBank/DDBJ databases">
        <title>Section-level genome sequencing and comparative genomics of Aspergillus sections Usti and Cavernicolus.</title>
        <authorList>
            <consortium name="Lawrence Berkeley National Laboratory"/>
            <person name="Nybo J.L."/>
            <person name="Vesth T.C."/>
            <person name="Theobald S."/>
            <person name="Frisvad J.C."/>
            <person name="Larsen T.O."/>
            <person name="Kjaerboelling I."/>
            <person name="Rothschild-Mancinelli K."/>
            <person name="Lyhne E.K."/>
            <person name="Kogle M.E."/>
            <person name="Barry K."/>
            <person name="Clum A."/>
            <person name="Na H."/>
            <person name="Ledsgaard L."/>
            <person name="Lin J."/>
            <person name="Lipzen A."/>
            <person name="Kuo A."/>
            <person name="Riley R."/>
            <person name="Mondo S."/>
            <person name="Labutti K."/>
            <person name="Haridas S."/>
            <person name="Pangalinan J."/>
            <person name="Salamov A.A."/>
            <person name="Simmons B.A."/>
            <person name="Magnuson J.K."/>
            <person name="Chen J."/>
            <person name="Drula E."/>
            <person name="Henrissat B."/>
            <person name="Wiebenga A."/>
            <person name="Lubbers R.J."/>
            <person name="Gomes A.C."/>
            <person name="Makela M.R."/>
            <person name="Stajich J."/>
            <person name="Grigoriev I.V."/>
            <person name="Mortensen U.H."/>
            <person name="De Vries R.P."/>
            <person name="Baker S.E."/>
            <person name="Andersen M.R."/>
        </authorList>
    </citation>
    <scope>NUCLEOTIDE SEQUENCE [LARGE SCALE GENOMIC DNA]</scope>
    <source>
        <strain evidence="2 3">CBS 209.92</strain>
    </source>
</reference>
<sequence length="92" mass="10822">MFMFCTVSRETNMHLYLFSSTPCILHTLILGQMFIGNMPTWHASAYRRSERRQMASMVIIRVSGDRISGCVLYPLFYVYFLVSYFPLFQVMT</sequence>
<keyword evidence="1" id="KW-1133">Transmembrane helix</keyword>
<proteinExistence type="predicted"/>
<protein>
    <submittedName>
        <fullName evidence="2">Uncharacterized protein</fullName>
    </submittedName>
</protein>
<keyword evidence="3" id="KW-1185">Reference proteome</keyword>
<feature type="transmembrane region" description="Helical" evidence="1">
    <location>
        <begin position="24"/>
        <end position="46"/>
    </location>
</feature>
<dbReference type="EMBL" id="JBFTWV010000030">
    <property type="protein sequence ID" value="KAL2795931.1"/>
    <property type="molecule type" value="Genomic_DNA"/>
</dbReference>
<keyword evidence="1" id="KW-0812">Transmembrane</keyword>
<feature type="transmembrane region" description="Helical" evidence="1">
    <location>
        <begin position="67"/>
        <end position="87"/>
    </location>
</feature>
<evidence type="ECO:0000256" key="1">
    <source>
        <dbReference type="SAM" id="Phobius"/>
    </source>
</evidence>
<accession>A0ABR4GAB5</accession>